<accession>R7RW40</accession>
<feature type="compositionally biased region" description="Low complexity" evidence="1">
    <location>
        <begin position="1168"/>
        <end position="1187"/>
    </location>
</feature>
<dbReference type="Proteomes" id="UP000053927">
    <property type="component" value="Unassembled WGS sequence"/>
</dbReference>
<feature type="region of interest" description="Disordered" evidence="1">
    <location>
        <begin position="65"/>
        <end position="120"/>
    </location>
</feature>
<feature type="compositionally biased region" description="Polar residues" evidence="1">
    <location>
        <begin position="211"/>
        <end position="220"/>
    </location>
</feature>
<protein>
    <submittedName>
        <fullName evidence="3">Uncharacterized protein</fullName>
    </submittedName>
</protein>
<feature type="compositionally biased region" description="Low complexity" evidence="1">
    <location>
        <begin position="1019"/>
        <end position="1029"/>
    </location>
</feature>
<dbReference type="eggNOG" id="ENOG502TFUS">
    <property type="taxonomic scope" value="Eukaryota"/>
</dbReference>
<dbReference type="PANTHER" id="PTHR13361:SF1">
    <property type="entry name" value="WW DOMAIN-BINDING PROTEIN 11"/>
    <property type="match status" value="1"/>
</dbReference>
<feature type="compositionally biased region" description="Basic residues" evidence="1">
    <location>
        <begin position="819"/>
        <end position="840"/>
    </location>
</feature>
<keyword evidence="2" id="KW-1133">Transmembrane helix</keyword>
<gene>
    <name evidence="3" type="ORF">STEHIDRAFT_163703</name>
</gene>
<reference evidence="4" key="1">
    <citation type="journal article" date="2012" name="Science">
        <title>The Paleozoic origin of enzymatic lignin decomposition reconstructed from 31 fungal genomes.</title>
        <authorList>
            <person name="Floudas D."/>
            <person name="Binder M."/>
            <person name="Riley R."/>
            <person name="Barry K."/>
            <person name="Blanchette R.A."/>
            <person name="Henrissat B."/>
            <person name="Martinez A.T."/>
            <person name="Otillar R."/>
            <person name="Spatafora J.W."/>
            <person name="Yadav J.S."/>
            <person name="Aerts A."/>
            <person name="Benoit I."/>
            <person name="Boyd A."/>
            <person name="Carlson A."/>
            <person name="Copeland A."/>
            <person name="Coutinho P.M."/>
            <person name="de Vries R.P."/>
            <person name="Ferreira P."/>
            <person name="Findley K."/>
            <person name="Foster B."/>
            <person name="Gaskell J."/>
            <person name="Glotzer D."/>
            <person name="Gorecki P."/>
            <person name="Heitman J."/>
            <person name="Hesse C."/>
            <person name="Hori C."/>
            <person name="Igarashi K."/>
            <person name="Jurgens J.A."/>
            <person name="Kallen N."/>
            <person name="Kersten P."/>
            <person name="Kohler A."/>
            <person name="Kuees U."/>
            <person name="Kumar T.K.A."/>
            <person name="Kuo A."/>
            <person name="LaButti K."/>
            <person name="Larrondo L.F."/>
            <person name="Lindquist E."/>
            <person name="Ling A."/>
            <person name="Lombard V."/>
            <person name="Lucas S."/>
            <person name="Lundell T."/>
            <person name="Martin R."/>
            <person name="McLaughlin D.J."/>
            <person name="Morgenstern I."/>
            <person name="Morin E."/>
            <person name="Murat C."/>
            <person name="Nagy L.G."/>
            <person name="Nolan M."/>
            <person name="Ohm R.A."/>
            <person name="Patyshakuliyeva A."/>
            <person name="Rokas A."/>
            <person name="Ruiz-Duenas F.J."/>
            <person name="Sabat G."/>
            <person name="Salamov A."/>
            <person name="Samejima M."/>
            <person name="Schmutz J."/>
            <person name="Slot J.C."/>
            <person name="St John F."/>
            <person name="Stenlid J."/>
            <person name="Sun H."/>
            <person name="Sun S."/>
            <person name="Syed K."/>
            <person name="Tsang A."/>
            <person name="Wiebenga A."/>
            <person name="Young D."/>
            <person name="Pisabarro A."/>
            <person name="Eastwood D.C."/>
            <person name="Martin F."/>
            <person name="Cullen D."/>
            <person name="Grigoriev I.V."/>
            <person name="Hibbett D.S."/>
        </authorList>
    </citation>
    <scope>NUCLEOTIDE SEQUENCE [LARGE SCALE GENOMIC DNA]</scope>
    <source>
        <strain evidence="4">FP-91666</strain>
    </source>
</reference>
<feature type="compositionally biased region" description="Polar residues" evidence="1">
    <location>
        <begin position="847"/>
        <end position="859"/>
    </location>
</feature>
<sequence length="1290" mass="138950">MSSSAFDLTPDQLGRCQHAACIDLCVCFIPETARRGDADNPALLPLILCLVCGHYAAFHKKALPAANPRPPPVPSNPPSSTTPKHDTTLPPPIPPDPVQPRDPGQKPAVSSSHSTSQATPTMQTLFGSRHHTAETAYAHPNPSSTPTAPNLGNTHAFKTMAQLRQEREKVGLFEPSAGRPFDPAAETHAKSGVSEAPKNNKSKKHGRSFAQPKTASQAEPSSSKTSKASKNASTGPDSIFTVVLVPWTVMVHELRCKVLNLNGLAEMNRLGFAVTVAVPSGANADVVHDLINSRFQHVPEFAAALDANQAEQNTDHPSNSWVLLSPETRGQGDRNGTILKPFTSHTRVDYWLLMRTAAASKPRNAAAAWKNLVYISLSEGCLDILPSSLDSTSETDDCNRDEDGSDDDYQTPPPKKRRQDSSSQQKKPSTGSQPAAATSGPSSDTIPPPPTASATYGSTSTAYTPLSNDDFPLIFVNLMRAVRNISAPETAQDYWPRQTTTGSLFAEAYKSKDRLQYFFVLHQEDTHTIPASTVWRMGVRSMVDNLLFLNVLVNVNDPDMASALHFGPYGLDFIIDGLRIAFTILPNVVSPDPPPSSILLLCHNLLALVKSFKADPGTPGYDIHTPPGFRNLISTLNSLETSKVAYFSDADETDWKKLSISKFGFDTDTPGGLLIYLDSDFGSATKKEDMHLDNVYVGQWGTIRLVMFLLIPFLDDYPTDDENYNVFYQILTSFCTNLSQKIESYKKTKGKKRAQGERSQLFKDSGVGEEAQPSSTPAEPTRKRTRSTRTSAVHDPSDIDEVRSVPDKTKSGGGERGGRGKGTRRGRGGPHGRGRGRGRGRGGSGGSSEKNNLFLSTDSEISDADFPTRPSAKSNSHESGSADDSEDGSDDSKGDTDNSDDDGDGDEGGNGTTNAHPGPSVAAGGTNLEEMGREDSVDAELSRTPPPWQSETPIPQASSAELLAYLAKVRQFFKEGEPGSSLYGDRKRPPSPSRPQPAGSSSAPAQNSPPAPKRCRLSTPPATATTTPIQPHPPSMSTSTPPPPPPSSTAPPPPPPFSPTAPPSGFKPRPRPRPIPSPTSAHDYSKTSSSSSNARASQNQPDVIYVSSDNDKSPSKPFVPSGSSHPGTRGRNSTSNTSTSAKPSTPTNSSSPSFTPSARHPANPSPSTPSTSAGSSSLPTSITTPSPETIASYRSRLSGWSERISPQIMSGIRRLRWVDFREQLVMHVPHPDRSRRINMLTVVNASRPQQRRLLARVYHPDRNVQFRISLIPFLSLTFVLSFANLLVMFN</sequence>
<dbReference type="GO" id="GO:0005681">
    <property type="term" value="C:spliceosomal complex"/>
    <property type="evidence" value="ECO:0007669"/>
    <property type="project" value="TreeGrafter"/>
</dbReference>
<feature type="region of interest" description="Disordered" evidence="1">
    <location>
        <begin position="388"/>
        <end position="458"/>
    </location>
</feature>
<feature type="compositionally biased region" description="Low complexity" evidence="1">
    <location>
        <begin position="996"/>
        <end position="1006"/>
    </location>
</feature>
<feature type="compositionally biased region" description="Pro residues" evidence="1">
    <location>
        <begin position="67"/>
        <end position="77"/>
    </location>
</feature>
<feature type="region of interest" description="Disordered" evidence="1">
    <location>
        <begin position="976"/>
        <end position="1187"/>
    </location>
</feature>
<feature type="compositionally biased region" description="Polar residues" evidence="1">
    <location>
        <begin position="421"/>
        <end position="445"/>
    </location>
</feature>
<feature type="region of interest" description="Disordered" evidence="1">
    <location>
        <begin position="749"/>
        <end position="956"/>
    </location>
</feature>
<keyword evidence="4" id="KW-1185">Reference proteome</keyword>
<feature type="compositionally biased region" description="Polar residues" evidence="1">
    <location>
        <begin position="108"/>
        <end position="120"/>
    </location>
</feature>
<feature type="compositionally biased region" description="Pro residues" evidence="1">
    <location>
        <begin position="89"/>
        <end position="100"/>
    </location>
</feature>
<feature type="transmembrane region" description="Helical" evidence="2">
    <location>
        <begin position="1270"/>
        <end position="1289"/>
    </location>
</feature>
<dbReference type="EMBL" id="JH687404">
    <property type="protein sequence ID" value="EIM79516.1"/>
    <property type="molecule type" value="Genomic_DNA"/>
</dbReference>
<feature type="compositionally biased region" description="Acidic residues" evidence="1">
    <location>
        <begin position="897"/>
        <end position="907"/>
    </location>
</feature>
<evidence type="ECO:0000313" key="4">
    <source>
        <dbReference type="Proteomes" id="UP000053927"/>
    </source>
</evidence>
<dbReference type="KEGG" id="shs:STEHIDRAFT_163703"/>
<evidence type="ECO:0000256" key="2">
    <source>
        <dbReference type="SAM" id="Phobius"/>
    </source>
</evidence>
<evidence type="ECO:0000256" key="1">
    <source>
        <dbReference type="SAM" id="MobiDB-lite"/>
    </source>
</evidence>
<feature type="compositionally biased region" description="Low complexity" evidence="1">
    <location>
        <begin position="1078"/>
        <end position="1097"/>
    </location>
</feature>
<feature type="compositionally biased region" description="Low complexity" evidence="1">
    <location>
        <begin position="221"/>
        <end position="234"/>
    </location>
</feature>
<proteinExistence type="predicted"/>
<evidence type="ECO:0000313" key="3">
    <source>
        <dbReference type="EMBL" id="EIM79516.1"/>
    </source>
</evidence>
<feature type="region of interest" description="Disordered" evidence="1">
    <location>
        <begin position="174"/>
        <end position="235"/>
    </location>
</feature>
<name>R7RW40_STEHR</name>
<keyword evidence="2" id="KW-0812">Transmembrane</keyword>
<feature type="compositionally biased region" description="Pro residues" evidence="1">
    <location>
        <begin position="1030"/>
        <end position="1062"/>
    </location>
</feature>
<dbReference type="PANTHER" id="PTHR13361">
    <property type="entry name" value="WW DOMAIN-BINDING PROTEIN 11"/>
    <property type="match status" value="1"/>
</dbReference>
<dbReference type="GeneID" id="18802415"/>
<feature type="compositionally biased region" description="Low complexity" evidence="1">
    <location>
        <begin position="1132"/>
        <end position="1157"/>
    </location>
</feature>
<feature type="compositionally biased region" description="Basic and acidic residues" evidence="1">
    <location>
        <begin position="795"/>
        <end position="810"/>
    </location>
</feature>
<organism evidence="3 4">
    <name type="scientific">Stereum hirsutum (strain FP-91666)</name>
    <name type="common">White-rot fungus</name>
    <dbReference type="NCBI Taxonomy" id="721885"/>
    <lineage>
        <taxon>Eukaryota</taxon>
        <taxon>Fungi</taxon>
        <taxon>Dikarya</taxon>
        <taxon>Basidiomycota</taxon>
        <taxon>Agaricomycotina</taxon>
        <taxon>Agaricomycetes</taxon>
        <taxon>Russulales</taxon>
        <taxon>Stereaceae</taxon>
        <taxon>Stereum</taxon>
    </lineage>
</organism>
<dbReference type="RefSeq" id="XP_007311466.1">
    <property type="nucleotide sequence ID" value="XM_007311404.1"/>
</dbReference>
<keyword evidence="2" id="KW-0472">Membrane</keyword>